<dbReference type="RefSeq" id="WP_008041599.1">
    <property type="nucleotide sequence ID" value="NZ_CH724149.1"/>
</dbReference>
<accession>A4BAL4</accession>
<dbReference type="EC" id="2.7.7.42" evidence="7"/>
<feature type="domain" description="Glutamate-ammonia ligase adenylyltransferase repeated" evidence="8">
    <location>
        <begin position="30"/>
        <end position="269"/>
    </location>
</feature>
<keyword evidence="1 7" id="KW-0808">Transferase</keyword>
<keyword evidence="2 7" id="KW-0548">Nucleotidyltransferase</keyword>
<dbReference type="PANTHER" id="PTHR30621:SF0">
    <property type="entry name" value="BIFUNCTIONAL GLUTAMINE SYNTHETASE ADENYLYLTRANSFERASE_ADENYLYL-REMOVING ENZYME"/>
    <property type="match status" value="1"/>
</dbReference>
<feature type="domain" description="Glutamate-ammonia ligase adenylyltransferase repeated" evidence="8">
    <location>
        <begin position="536"/>
        <end position="788"/>
    </location>
</feature>
<keyword evidence="10" id="KW-0436">Ligase</keyword>
<keyword evidence="6 7" id="KW-0511">Multifunctional enzyme</keyword>
<dbReference type="Pfam" id="PF08335">
    <property type="entry name" value="GlnD_UR_UTase"/>
    <property type="match status" value="2"/>
</dbReference>
<evidence type="ECO:0000259" key="8">
    <source>
        <dbReference type="Pfam" id="PF03710"/>
    </source>
</evidence>
<evidence type="ECO:0000313" key="10">
    <source>
        <dbReference type="EMBL" id="EAR10970.1"/>
    </source>
</evidence>
<dbReference type="Pfam" id="PF03710">
    <property type="entry name" value="GlnE"/>
    <property type="match status" value="2"/>
</dbReference>
<dbReference type="HOGENOM" id="CLU_006233_0_1_6"/>
<comment type="cofactor">
    <cofactor evidence="7">
        <name>Mg(2+)</name>
        <dbReference type="ChEBI" id="CHEBI:18420"/>
    </cofactor>
</comment>
<keyword evidence="11" id="KW-1185">Reference proteome</keyword>
<dbReference type="AlphaFoldDB" id="A4BAL4"/>
<dbReference type="HAMAP" id="MF_00802">
    <property type="entry name" value="GlnE"/>
    <property type="match status" value="1"/>
</dbReference>
<name>A4BAL4_9GAMM</name>
<comment type="catalytic activity">
    <reaction evidence="7">
        <text>[glutamine synthetase]-O(4)-(5'-adenylyl)-L-tyrosine + phosphate = [glutamine synthetase]-L-tyrosine + ADP</text>
        <dbReference type="Rhea" id="RHEA:43716"/>
        <dbReference type="Rhea" id="RHEA-COMP:10660"/>
        <dbReference type="Rhea" id="RHEA-COMP:10661"/>
        <dbReference type="ChEBI" id="CHEBI:43474"/>
        <dbReference type="ChEBI" id="CHEBI:46858"/>
        <dbReference type="ChEBI" id="CHEBI:83624"/>
        <dbReference type="ChEBI" id="CHEBI:456216"/>
        <dbReference type="EC" id="2.7.7.89"/>
    </reaction>
</comment>
<evidence type="ECO:0000313" key="11">
    <source>
        <dbReference type="Proteomes" id="UP000005953"/>
    </source>
</evidence>
<dbReference type="FunFam" id="3.30.460.10:FF:000009">
    <property type="entry name" value="Bifunctional glutamine synthetase adenylyltransferase/adenylyl-removing enzyme"/>
    <property type="match status" value="1"/>
</dbReference>
<dbReference type="Gene3D" id="3.30.460.10">
    <property type="entry name" value="Beta Polymerase, domain 2"/>
    <property type="match status" value="2"/>
</dbReference>
<dbReference type="GO" id="GO:0005829">
    <property type="term" value="C:cytosol"/>
    <property type="evidence" value="ECO:0007669"/>
    <property type="project" value="TreeGrafter"/>
</dbReference>
<evidence type="ECO:0000256" key="4">
    <source>
        <dbReference type="ARBA" id="ARBA00022840"/>
    </source>
</evidence>
<feature type="domain" description="PII-uridylyltransferase/Glutamine-synthetase adenylyltransferase" evidence="9">
    <location>
        <begin position="293"/>
        <end position="431"/>
    </location>
</feature>
<feature type="domain" description="PII-uridylyltransferase/Glutamine-synthetase adenylyltransferase" evidence="9">
    <location>
        <begin position="830"/>
        <end position="901"/>
    </location>
</feature>
<evidence type="ECO:0000256" key="2">
    <source>
        <dbReference type="ARBA" id="ARBA00022695"/>
    </source>
</evidence>
<comment type="catalytic activity">
    <reaction evidence="7">
        <text>[glutamine synthetase]-L-tyrosine + ATP = [glutamine synthetase]-O(4)-(5'-adenylyl)-L-tyrosine + diphosphate</text>
        <dbReference type="Rhea" id="RHEA:18589"/>
        <dbReference type="Rhea" id="RHEA-COMP:10660"/>
        <dbReference type="Rhea" id="RHEA-COMP:10661"/>
        <dbReference type="ChEBI" id="CHEBI:30616"/>
        <dbReference type="ChEBI" id="CHEBI:33019"/>
        <dbReference type="ChEBI" id="CHEBI:46858"/>
        <dbReference type="ChEBI" id="CHEBI:83624"/>
        <dbReference type="EC" id="2.7.7.42"/>
    </reaction>
</comment>
<dbReference type="GO" id="GO:0000287">
    <property type="term" value="F:magnesium ion binding"/>
    <property type="evidence" value="ECO:0007669"/>
    <property type="project" value="UniProtKB-UniRule"/>
</dbReference>
<comment type="similarity">
    <text evidence="7">Belongs to the GlnE family.</text>
</comment>
<dbReference type="GO" id="GO:0047388">
    <property type="term" value="F:[glutamine synthetase]-adenylyl-L-tyrosine phosphorylase activity"/>
    <property type="evidence" value="ECO:0007669"/>
    <property type="project" value="UniProtKB-EC"/>
</dbReference>
<dbReference type="InterPro" id="IPR005190">
    <property type="entry name" value="GlnE_rpt_dom"/>
</dbReference>
<dbReference type="SUPFAM" id="SSF81593">
    <property type="entry name" value="Nucleotidyltransferase substrate binding subunit/domain"/>
    <property type="match status" value="2"/>
</dbReference>
<dbReference type="InterPro" id="IPR043519">
    <property type="entry name" value="NT_sf"/>
</dbReference>
<evidence type="ECO:0000256" key="6">
    <source>
        <dbReference type="ARBA" id="ARBA00023268"/>
    </source>
</evidence>
<feature type="region of interest" description="Adenylyl transferase" evidence="7">
    <location>
        <begin position="434"/>
        <end position="945"/>
    </location>
</feature>
<keyword evidence="3 7" id="KW-0547">Nucleotide-binding</keyword>
<organism evidence="10 11">
    <name type="scientific">Reinekea blandensis MED297</name>
    <dbReference type="NCBI Taxonomy" id="314283"/>
    <lineage>
        <taxon>Bacteria</taxon>
        <taxon>Pseudomonadati</taxon>
        <taxon>Pseudomonadota</taxon>
        <taxon>Gammaproteobacteria</taxon>
        <taxon>Oceanospirillales</taxon>
        <taxon>Saccharospirillaceae</taxon>
        <taxon>Reinekea</taxon>
    </lineage>
</organism>
<dbReference type="Proteomes" id="UP000005953">
    <property type="component" value="Unassembled WGS sequence"/>
</dbReference>
<dbReference type="STRING" id="314283.MED297_10681"/>
<dbReference type="InterPro" id="IPR023057">
    <property type="entry name" value="GlnE"/>
</dbReference>
<dbReference type="OrthoDB" id="9759366at2"/>
<dbReference type="EMBL" id="AAOE01000002">
    <property type="protein sequence ID" value="EAR10970.1"/>
    <property type="molecule type" value="Genomic_DNA"/>
</dbReference>
<dbReference type="Gene3D" id="1.20.120.330">
    <property type="entry name" value="Nucleotidyltransferases domain 2"/>
    <property type="match status" value="2"/>
</dbReference>
<evidence type="ECO:0000256" key="1">
    <source>
        <dbReference type="ARBA" id="ARBA00022679"/>
    </source>
</evidence>
<comment type="caution">
    <text evidence="10">The sequence shown here is derived from an EMBL/GenBank/DDBJ whole genome shotgun (WGS) entry which is preliminary data.</text>
</comment>
<gene>
    <name evidence="7" type="primary">glnE</name>
    <name evidence="10" type="ORF">MED297_10681</name>
</gene>
<sequence>MTLSKVLKKEQSRYLAETGWASLDDAQIDALMRVALASPWFAGWLKHQSDYAELMAFCHADDVTFEDLDALAEHWSVDEQDQVMADLRHWRNRHMARLIARDVWGMSTVRDTARAVSDMADRALTHALAWSTAFWRAKEGVAAVCPHSGEPQQLIVIAMGKHGASELNLSSDIDLIFAYPAQGQTSEGRDHESYFTRIGRKLIQLLDTRTADGFVFRVDMRLRPWGQSGALVSGFKALENYYLQQGRFWERYALVKARPVTGHPAAQEALMAILHPFVYRRYVDFQAVGALRDLKSKIQKEVRRQNLDRNVKLGAGGIREVEFIAQVFQLVRGGQDEILQQRGTWPVLSVLKSMGLMPAEAVDELVAAYDFLRDLEHRIQAIRDEQTQNLPVDETDLERLALSLNFKDASELLDRLAEHRARVQTHFSQLISDQDNEHDTAKQEALQEAWQAEKWAGAGENALTDAMQVFHELPGVKRLSGMARDNLDAFMPLLWAELRRHSDAVERFDAIRPILEAVLRRSSYFSLLRENPQAIRELVKLVPASPWIGRLLEEKPFLLDELTDVDQLYRLPNRSELMDDLHQQLLRVPEEDLERQMELLRHFRHGRALRAAACEVAAHLPLMKISDYLAWVAEVVVEQALSLVWRAQVARHGRPSKADGDWCDPDFGVIAYGKMGGLELSYESDLDLVFLHNADPQGMTEGPKSVENVVFMTRLGQKLIHLLSAVTPSGMLYEVDTRLRPSGNSGLLVSSLGSFMKYQQEQAWVWEHQALVRARFIAGDVRIREAFDGYRRQLICQSRDPHTLAADVVAMRQKMLDHLSSAATGESAEVFHVKQDPGGIVDLEFLVQYLLLSHAHDHPDVAKWSDNIRSIEELARAGVLTDTEQQQWLEAYLVLRQQIHHAVLAGDSKKVPLEDMSEELVQVRERIQSAWASRLLSQLPTAEST</sequence>
<dbReference type="FunFam" id="1.20.120.330:FF:000005">
    <property type="entry name" value="Bifunctional glutamine synthetase adenylyltransferase/adenylyl-removing enzyme"/>
    <property type="match status" value="1"/>
</dbReference>
<evidence type="ECO:0000256" key="7">
    <source>
        <dbReference type="HAMAP-Rule" id="MF_00802"/>
    </source>
</evidence>
<evidence type="ECO:0000259" key="9">
    <source>
        <dbReference type="Pfam" id="PF08335"/>
    </source>
</evidence>
<dbReference type="GO" id="GO:0008882">
    <property type="term" value="F:[glutamate-ammonia-ligase] adenylyltransferase activity"/>
    <property type="evidence" value="ECO:0007669"/>
    <property type="project" value="UniProtKB-UniRule"/>
</dbReference>
<dbReference type="PANTHER" id="PTHR30621">
    <property type="entry name" value="GLUTAMINE SYNTHETASE ADENYLYLTRANSFERASE"/>
    <property type="match status" value="1"/>
</dbReference>
<keyword evidence="5 7" id="KW-0460">Magnesium</keyword>
<dbReference type="EC" id="2.7.7.89" evidence="7"/>
<comment type="function">
    <text evidence="7">Involved in the regulation of glutamine synthetase GlnA, a key enzyme in the process to assimilate ammonia. When cellular nitrogen levels are high, the C-terminal adenylyl transferase (AT) inactivates GlnA by covalent transfer of an adenylyl group from ATP to specific tyrosine residue of GlnA, thus reducing its activity. Conversely, when nitrogen levels are low, the N-terminal adenylyl removase (AR) activates GlnA by removing the adenylyl group by phosphorolysis, increasing its activity. The regulatory region of GlnE binds the signal transduction protein PII (GlnB) which indicates the nitrogen status of the cell.</text>
</comment>
<feature type="region of interest" description="Adenylyl removase" evidence="7">
    <location>
        <begin position="1"/>
        <end position="434"/>
    </location>
</feature>
<keyword evidence="4 7" id="KW-0067">ATP-binding</keyword>
<dbReference type="NCBIfam" id="NF008292">
    <property type="entry name" value="PRK11072.1"/>
    <property type="match status" value="1"/>
</dbReference>
<dbReference type="CDD" id="cd05401">
    <property type="entry name" value="NT_GlnE_GlnD_like"/>
    <property type="match status" value="2"/>
</dbReference>
<proteinExistence type="inferred from homology"/>
<protein>
    <recommendedName>
        <fullName evidence="7">Bifunctional glutamine synthetase adenylyltransferase/adenylyl-removing enzyme</fullName>
    </recommendedName>
    <alternativeName>
        <fullName evidence="7">ATP:glutamine synthetase adenylyltransferase</fullName>
    </alternativeName>
    <alternativeName>
        <fullName evidence="7">ATase</fullName>
    </alternativeName>
    <domain>
        <recommendedName>
            <fullName evidence="7">Glutamine synthetase adenylyl-L-tyrosine phosphorylase</fullName>
            <ecNumber evidence="7">2.7.7.89</ecNumber>
        </recommendedName>
        <alternativeName>
            <fullName evidence="7">Adenylyl removase</fullName>
            <shortName evidence="7">AR</shortName>
            <shortName evidence="7">AT-N</shortName>
        </alternativeName>
    </domain>
    <domain>
        <recommendedName>
            <fullName evidence="7">Glutamine synthetase adenylyl transferase</fullName>
            <ecNumber evidence="7">2.7.7.42</ecNumber>
        </recommendedName>
        <alternativeName>
            <fullName evidence="7">Adenylyl transferase</fullName>
            <shortName evidence="7">AT</shortName>
            <shortName evidence="7">AT-C</shortName>
        </alternativeName>
    </domain>
</protein>
<dbReference type="InterPro" id="IPR013546">
    <property type="entry name" value="PII_UdlTrfase/GS_AdlTrfase"/>
</dbReference>
<dbReference type="GO" id="GO:0005524">
    <property type="term" value="F:ATP binding"/>
    <property type="evidence" value="ECO:0007669"/>
    <property type="project" value="UniProtKB-UniRule"/>
</dbReference>
<evidence type="ECO:0000256" key="3">
    <source>
        <dbReference type="ARBA" id="ARBA00022741"/>
    </source>
</evidence>
<evidence type="ECO:0000256" key="5">
    <source>
        <dbReference type="ARBA" id="ARBA00022842"/>
    </source>
</evidence>
<dbReference type="SUPFAM" id="SSF81301">
    <property type="entry name" value="Nucleotidyltransferase"/>
    <property type="match status" value="2"/>
</dbReference>
<reference evidence="10 11" key="1">
    <citation type="submission" date="2006-02" db="EMBL/GenBank/DDBJ databases">
        <authorList>
            <person name="Pinhassi J."/>
            <person name="Pedros-Alio C."/>
            <person name="Ferriera S."/>
            <person name="Johnson J."/>
            <person name="Kravitz S."/>
            <person name="Halpern A."/>
            <person name="Remington K."/>
            <person name="Beeson K."/>
            <person name="Tran B."/>
            <person name="Rogers Y.-H."/>
            <person name="Friedman R."/>
            <person name="Venter J.C."/>
        </authorList>
    </citation>
    <scope>NUCLEOTIDE SEQUENCE [LARGE SCALE GENOMIC DNA]</scope>
    <source>
        <strain evidence="10 11">MED297</strain>
    </source>
</reference>
<dbReference type="GO" id="GO:0000820">
    <property type="term" value="P:regulation of glutamine family amino acid metabolic process"/>
    <property type="evidence" value="ECO:0007669"/>
    <property type="project" value="UniProtKB-UniRule"/>
</dbReference>
<dbReference type="GO" id="GO:0016874">
    <property type="term" value="F:ligase activity"/>
    <property type="evidence" value="ECO:0007669"/>
    <property type="project" value="UniProtKB-KW"/>
</dbReference>